<sequence length="116" mass="12642">MDSGLNYLDTAPDYGGGYSETIIGKAIAGRRESCIVATKTEAYDPDGVATDVEGSLRRLGTDYIDVLQFHGGWFYAGDLERILDGGGLAAYLKLRRKGRFDLSDFPQMVPLEAQSN</sequence>
<accession>A0AA35WHS7</accession>
<gene>
    <name evidence="2" type="ORF">GBAR_LOCUS9239</name>
</gene>
<keyword evidence="3" id="KW-1185">Reference proteome</keyword>
<reference evidence="2" key="1">
    <citation type="submission" date="2023-03" db="EMBL/GenBank/DDBJ databases">
        <authorList>
            <person name="Steffen K."/>
            <person name="Cardenas P."/>
        </authorList>
    </citation>
    <scope>NUCLEOTIDE SEQUENCE</scope>
</reference>
<evidence type="ECO:0000259" key="1">
    <source>
        <dbReference type="Pfam" id="PF00248"/>
    </source>
</evidence>
<dbReference type="InterPro" id="IPR053135">
    <property type="entry name" value="AKR2_Oxidoreductase"/>
</dbReference>
<dbReference type="SUPFAM" id="SSF51430">
    <property type="entry name" value="NAD(P)-linked oxidoreductase"/>
    <property type="match status" value="1"/>
</dbReference>
<proteinExistence type="predicted"/>
<evidence type="ECO:0000313" key="3">
    <source>
        <dbReference type="Proteomes" id="UP001174909"/>
    </source>
</evidence>
<dbReference type="PANTHER" id="PTHR43312">
    <property type="entry name" value="D-THREO-ALDOSE 1-DEHYDROGENASE"/>
    <property type="match status" value="1"/>
</dbReference>
<protein>
    <submittedName>
        <fullName evidence="2">1-deoxyxylulose-5-phosphate synthase YajO</fullName>
    </submittedName>
</protein>
<dbReference type="Proteomes" id="UP001174909">
    <property type="component" value="Unassembled WGS sequence"/>
</dbReference>
<organism evidence="2 3">
    <name type="scientific">Geodia barretti</name>
    <name type="common">Barrett's horny sponge</name>
    <dbReference type="NCBI Taxonomy" id="519541"/>
    <lineage>
        <taxon>Eukaryota</taxon>
        <taxon>Metazoa</taxon>
        <taxon>Porifera</taxon>
        <taxon>Demospongiae</taxon>
        <taxon>Heteroscleromorpha</taxon>
        <taxon>Tetractinellida</taxon>
        <taxon>Astrophorina</taxon>
        <taxon>Geodiidae</taxon>
        <taxon>Geodia</taxon>
    </lineage>
</organism>
<dbReference type="AlphaFoldDB" id="A0AA35WHS7"/>
<dbReference type="InterPro" id="IPR023210">
    <property type="entry name" value="NADP_OxRdtase_dom"/>
</dbReference>
<comment type="caution">
    <text evidence="2">The sequence shown here is derived from an EMBL/GenBank/DDBJ whole genome shotgun (WGS) entry which is preliminary data.</text>
</comment>
<dbReference type="PANTHER" id="PTHR43312:SF1">
    <property type="entry name" value="NADP-DEPENDENT OXIDOREDUCTASE DOMAIN-CONTAINING PROTEIN"/>
    <property type="match status" value="1"/>
</dbReference>
<dbReference type="Pfam" id="PF00248">
    <property type="entry name" value="Aldo_ket_red"/>
    <property type="match status" value="1"/>
</dbReference>
<feature type="domain" description="NADP-dependent oxidoreductase" evidence="1">
    <location>
        <begin position="2"/>
        <end position="70"/>
    </location>
</feature>
<name>A0AA35WHS7_GEOBA</name>
<dbReference type="InterPro" id="IPR036812">
    <property type="entry name" value="NAD(P)_OxRdtase_dom_sf"/>
</dbReference>
<dbReference type="EMBL" id="CASHTH010001392">
    <property type="protein sequence ID" value="CAI8014815.1"/>
    <property type="molecule type" value="Genomic_DNA"/>
</dbReference>
<evidence type="ECO:0000313" key="2">
    <source>
        <dbReference type="EMBL" id="CAI8014815.1"/>
    </source>
</evidence>
<dbReference type="Gene3D" id="3.20.20.100">
    <property type="entry name" value="NADP-dependent oxidoreductase domain"/>
    <property type="match status" value="1"/>
</dbReference>